<feature type="region of interest" description="Disordered" evidence="1">
    <location>
        <begin position="1"/>
        <end position="36"/>
    </location>
</feature>
<sequence>MGGAESAEMDAKQKKLAEISGKTTTNEKNVGSEGTLYTKAEKKARVTDFEAMSELTSSVNKTMKGPQEPETEPNNAASW</sequence>
<evidence type="ECO:0000313" key="3">
    <source>
        <dbReference type="Proteomes" id="UP001159659"/>
    </source>
</evidence>
<dbReference type="EMBL" id="CANTFK010000024">
    <property type="protein sequence ID" value="CAI5705060.1"/>
    <property type="molecule type" value="Genomic_DNA"/>
</dbReference>
<protein>
    <submittedName>
        <fullName evidence="2">Uncharacterized protein</fullName>
    </submittedName>
</protein>
<accession>A0AAV0SSX7</accession>
<organism evidence="2 3">
    <name type="scientific">Peronospora farinosa</name>
    <dbReference type="NCBI Taxonomy" id="134698"/>
    <lineage>
        <taxon>Eukaryota</taxon>
        <taxon>Sar</taxon>
        <taxon>Stramenopiles</taxon>
        <taxon>Oomycota</taxon>
        <taxon>Peronosporomycetes</taxon>
        <taxon>Peronosporales</taxon>
        <taxon>Peronosporaceae</taxon>
        <taxon>Peronospora</taxon>
    </lineage>
</organism>
<evidence type="ECO:0000256" key="1">
    <source>
        <dbReference type="SAM" id="MobiDB-lite"/>
    </source>
</evidence>
<dbReference type="AlphaFoldDB" id="A0AAV0SSX7"/>
<proteinExistence type="predicted"/>
<dbReference type="Proteomes" id="UP001159659">
    <property type="component" value="Unassembled WGS sequence"/>
</dbReference>
<feature type="region of interest" description="Disordered" evidence="1">
    <location>
        <begin position="48"/>
        <end position="79"/>
    </location>
</feature>
<name>A0AAV0SSX7_9STRA</name>
<evidence type="ECO:0000313" key="2">
    <source>
        <dbReference type="EMBL" id="CAI5705060.1"/>
    </source>
</evidence>
<comment type="caution">
    <text evidence="2">The sequence shown here is derived from an EMBL/GenBank/DDBJ whole genome shotgun (WGS) entry which is preliminary data.</text>
</comment>
<reference evidence="2" key="1">
    <citation type="submission" date="2022-12" db="EMBL/GenBank/DDBJ databases">
        <authorList>
            <person name="Webb A."/>
        </authorList>
    </citation>
    <scope>NUCLEOTIDE SEQUENCE</scope>
    <source>
        <strain evidence="2">Pf2</strain>
    </source>
</reference>
<gene>
    <name evidence="2" type="ORF">PFR002_LOCUS435</name>
</gene>